<gene>
    <name evidence="1" type="ORF">LCGC14_3133470</name>
</gene>
<reference evidence="1" key="1">
    <citation type="journal article" date="2015" name="Nature">
        <title>Complex archaea that bridge the gap between prokaryotes and eukaryotes.</title>
        <authorList>
            <person name="Spang A."/>
            <person name="Saw J.H."/>
            <person name="Jorgensen S.L."/>
            <person name="Zaremba-Niedzwiedzka K."/>
            <person name="Martijn J."/>
            <person name="Lind A.E."/>
            <person name="van Eijk R."/>
            <person name="Schleper C."/>
            <person name="Guy L."/>
            <person name="Ettema T.J."/>
        </authorList>
    </citation>
    <scope>NUCLEOTIDE SEQUENCE</scope>
</reference>
<dbReference type="Gene3D" id="1.10.4000.10">
    <property type="entry name" value="Flagellar transcriptional activator FlhD"/>
    <property type="match status" value="1"/>
</dbReference>
<dbReference type="AlphaFoldDB" id="A0A0F8WMW2"/>
<dbReference type="InterPro" id="IPR036194">
    <property type="entry name" value="FlhD_sf"/>
</dbReference>
<accession>A0A0F8WMW2</accession>
<sequence>MDLYKAVNKKLFEELKHIASIDKSHAAKLLGVKEDCIGELASITPLALERIGMIKAPMFSLDIKGLQVGLDAFLDALLEGGKATQNIINTAKTVNAPEMDDHLAEINLAIIMAANIHAKENHDTAAMVLNIKPSQAKKLGSLPPTAIASLAGLSIPLFRLNEKKSIILKRLFEELDHEHSLTTSHYLIA</sequence>
<evidence type="ECO:0000313" key="1">
    <source>
        <dbReference type="EMBL" id="KKK49595.1"/>
    </source>
</evidence>
<comment type="caution">
    <text evidence="1">The sequence shown here is derived from an EMBL/GenBank/DDBJ whole genome shotgun (WGS) entry which is preliminary data.</text>
</comment>
<organism evidence="1">
    <name type="scientific">marine sediment metagenome</name>
    <dbReference type="NCBI Taxonomy" id="412755"/>
    <lineage>
        <taxon>unclassified sequences</taxon>
        <taxon>metagenomes</taxon>
        <taxon>ecological metagenomes</taxon>
    </lineage>
</organism>
<name>A0A0F8WMW2_9ZZZZ</name>
<protein>
    <submittedName>
        <fullName evidence="1">Uncharacterized protein</fullName>
    </submittedName>
</protein>
<proteinExistence type="predicted"/>
<dbReference type="SUPFAM" id="SSF63592">
    <property type="entry name" value="Flagellar transcriptional activator FlhD"/>
    <property type="match status" value="1"/>
</dbReference>
<dbReference type="EMBL" id="LAZR01068460">
    <property type="protein sequence ID" value="KKK49595.1"/>
    <property type="molecule type" value="Genomic_DNA"/>
</dbReference>